<name>X0GQ00_FUSOX</name>
<dbReference type="HOGENOM" id="CLU_2503853_0_0_1"/>
<organism evidence="1">
    <name type="scientific">Fusarium oxysporum f. sp. conglutinans race 2 54008</name>
    <dbReference type="NCBI Taxonomy" id="1089457"/>
    <lineage>
        <taxon>Eukaryota</taxon>
        <taxon>Fungi</taxon>
        <taxon>Dikarya</taxon>
        <taxon>Ascomycota</taxon>
        <taxon>Pezizomycotina</taxon>
        <taxon>Sordariomycetes</taxon>
        <taxon>Hypocreomycetidae</taxon>
        <taxon>Hypocreales</taxon>
        <taxon>Nectriaceae</taxon>
        <taxon>Fusarium</taxon>
        <taxon>Fusarium oxysporum species complex</taxon>
    </lineage>
</organism>
<feature type="non-terminal residue" evidence="1">
    <location>
        <position position="1"/>
    </location>
</feature>
<reference evidence="1" key="2">
    <citation type="submission" date="2012-05" db="EMBL/GenBank/DDBJ databases">
        <title>The Genome Annotation of Fusarium oxysporum PHW808.</title>
        <authorList>
            <consortium name="The Broad Institute Genomics Platform"/>
            <person name="Ma L.-J."/>
            <person name="Corby-Kistler H."/>
            <person name="Broz K."/>
            <person name="Gale L.R."/>
            <person name="Jonkers W."/>
            <person name="O'Donnell K."/>
            <person name="Ploetz R."/>
            <person name="Steinberg C."/>
            <person name="Schwartz D.C."/>
            <person name="VanEtten H."/>
            <person name="Zhou S."/>
            <person name="Young S.K."/>
            <person name="Zeng Q."/>
            <person name="Gargeya S."/>
            <person name="Fitzgerald M."/>
            <person name="Abouelleil A."/>
            <person name="Alvarado L."/>
            <person name="Chapman S.B."/>
            <person name="Gainer-Dewar J."/>
            <person name="Goldberg J."/>
            <person name="Griggs A."/>
            <person name="Gujja S."/>
            <person name="Hansen M."/>
            <person name="Howarth C."/>
            <person name="Imamovic A."/>
            <person name="Ireland A."/>
            <person name="Larimer J."/>
            <person name="McCowan C."/>
            <person name="Murphy C."/>
            <person name="Pearson M."/>
            <person name="Poon T.W."/>
            <person name="Priest M."/>
            <person name="Roberts A."/>
            <person name="Saif S."/>
            <person name="Shea T."/>
            <person name="Sykes S."/>
            <person name="Wortman J."/>
            <person name="Nusbaum C."/>
            <person name="Birren B."/>
        </authorList>
    </citation>
    <scope>NUCLEOTIDE SEQUENCE</scope>
    <source>
        <strain evidence="1">54008</strain>
    </source>
</reference>
<reference evidence="1" key="1">
    <citation type="submission" date="2011-11" db="EMBL/GenBank/DDBJ databases">
        <title>The Genome Sequence of Fusarium oxysporum PHW808.</title>
        <authorList>
            <consortium name="The Broad Institute Genome Sequencing Platform"/>
            <person name="Ma L.-J."/>
            <person name="Gale L.R."/>
            <person name="Schwartz D.C."/>
            <person name="Zhou S."/>
            <person name="Corby-Kistler H."/>
            <person name="Young S.K."/>
            <person name="Zeng Q."/>
            <person name="Gargeya S."/>
            <person name="Fitzgerald M."/>
            <person name="Haas B."/>
            <person name="Abouelleil A."/>
            <person name="Alvarado L."/>
            <person name="Arachchi H.M."/>
            <person name="Berlin A."/>
            <person name="Brown A."/>
            <person name="Chapman S.B."/>
            <person name="Chen Z."/>
            <person name="Dunbar C."/>
            <person name="Freedman E."/>
            <person name="Gearin G."/>
            <person name="Goldberg J."/>
            <person name="Griggs A."/>
            <person name="Gujja S."/>
            <person name="Heiman D."/>
            <person name="Howarth C."/>
            <person name="Larson L."/>
            <person name="Lui A."/>
            <person name="MacDonald P.J.P."/>
            <person name="Montmayeur A."/>
            <person name="Murphy C."/>
            <person name="Neiman D."/>
            <person name="Pearson M."/>
            <person name="Priest M."/>
            <person name="Roberts A."/>
            <person name="Saif S."/>
            <person name="Shea T."/>
            <person name="Shenoy N."/>
            <person name="Sisk P."/>
            <person name="Stolte C."/>
            <person name="Sykes S."/>
            <person name="Wortman J."/>
            <person name="Nusbaum C."/>
            <person name="Birren B."/>
        </authorList>
    </citation>
    <scope>NUCLEOTIDE SEQUENCE [LARGE SCALE GENOMIC DNA]</scope>
    <source>
        <strain evidence="1">54008</strain>
    </source>
</reference>
<proteinExistence type="predicted"/>
<dbReference type="AlphaFoldDB" id="X0GQ00"/>
<dbReference type="EMBL" id="JH659160">
    <property type="protein sequence ID" value="EXL65373.1"/>
    <property type="molecule type" value="Genomic_DNA"/>
</dbReference>
<gene>
    <name evidence="1" type="ORF">FOPG_18398</name>
</gene>
<evidence type="ECO:0000313" key="1">
    <source>
        <dbReference type="EMBL" id="EXL65373.1"/>
    </source>
</evidence>
<accession>X0GQ00</accession>
<protein>
    <submittedName>
        <fullName evidence="1">Uncharacterized protein</fullName>
    </submittedName>
</protein>
<sequence length="86" mass="10012">DFLSCFFPLNGNTFLCGIFRHEESILPTFFDTCWMRARDGFTKHHFRLPNAGRRGRTCLGNASRSCALGINCMYVIRSEFMLMLMY</sequence>
<dbReference type="Proteomes" id="UP000030676">
    <property type="component" value="Unassembled WGS sequence"/>
</dbReference>